<name>W7UMC3_RUMFL</name>
<proteinExistence type="predicted"/>
<dbReference type="InterPro" id="IPR010181">
    <property type="entry name" value="CGCAxxGCC_motif"/>
</dbReference>
<accession>W7UMC3</accession>
<dbReference type="AlphaFoldDB" id="W7UMC3"/>
<evidence type="ECO:0000313" key="1">
    <source>
        <dbReference type="EMBL" id="EWM54948.1"/>
    </source>
</evidence>
<dbReference type="PATRIC" id="fig|1341157.4.peg.570"/>
<sequence>MDRTERAVEIKHSGSNCCQAVLLAFAEELGQDENTLRAMGAAFGCGMGAFDATCGALCASEMILGLKKYSGIPVLAEAKALHAGFRSMCGSTHCGELKGIKTGKMLCSCDDCVRNAVKLAEKMI</sequence>
<dbReference type="Proteomes" id="UP000019365">
    <property type="component" value="Unassembled WGS sequence"/>
</dbReference>
<organism evidence="1 2">
    <name type="scientific">Ruminococcus flavefaciens 007c</name>
    <dbReference type="NCBI Taxonomy" id="1341157"/>
    <lineage>
        <taxon>Bacteria</taxon>
        <taxon>Bacillati</taxon>
        <taxon>Bacillota</taxon>
        <taxon>Clostridia</taxon>
        <taxon>Eubacteriales</taxon>
        <taxon>Oscillospiraceae</taxon>
        <taxon>Ruminococcus</taxon>
    </lineage>
</organism>
<reference evidence="1 2" key="1">
    <citation type="journal article" date="2014" name="PLoS ONE">
        <title>Rumen cellulosomics: divergent fiber-degrading strategies revealed by comparative genome-wide analysis of six ruminococcal strains.</title>
        <authorList>
            <person name="Dassa B."/>
            <person name="Borovok I."/>
            <person name="Ruimy-Israeli V."/>
            <person name="Lamed R."/>
            <person name="Flint H.J."/>
            <person name="Duncan S.H."/>
            <person name="Henrissat B."/>
            <person name="Coutinho P."/>
            <person name="Morrison M."/>
            <person name="Mosoni P."/>
            <person name="Yeoman C.J."/>
            <person name="White B.A."/>
            <person name="Bayer E.A."/>
        </authorList>
    </citation>
    <scope>NUCLEOTIDE SEQUENCE [LARGE SCALE GENOMIC DNA]</scope>
    <source>
        <strain evidence="1 2">007c</strain>
    </source>
</reference>
<evidence type="ECO:0008006" key="3">
    <source>
        <dbReference type="Google" id="ProtNLM"/>
    </source>
</evidence>
<dbReference type="EMBL" id="ATAX01000008">
    <property type="protein sequence ID" value="EWM54948.1"/>
    <property type="molecule type" value="Genomic_DNA"/>
</dbReference>
<gene>
    <name evidence="1" type="ORF">RF007C_11455</name>
</gene>
<dbReference type="eggNOG" id="ENOG5032US0">
    <property type="taxonomic scope" value="Bacteria"/>
</dbReference>
<keyword evidence="2" id="KW-1185">Reference proteome</keyword>
<dbReference type="Pfam" id="PF09719">
    <property type="entry name" value="C_GCAxxG_C_C"/>
    <property type="match status" value="1"/>
</dbReference>
<evidence type="ECO:0000313" key="2">
    <source>
        <dbReference type="Proteomes" id="UP000019365"/>
    </source>
</evidence>
<dbReference type="RefSeq" id="WP_051456487.1">
    <property type="nucleotide sequence ID" value="NZ_ATAX01000008.1"/>
</dbReference>
<comment type="caution">
    <text evidence="1">The sequence shown here is derived from an EMBL/GenBank/DDBJ whole genome shotgun (WGS) entry which is preliminary data.</text>
</comment>
<dbReference type="OrthoDB" id="9791535at2"/>
<protein>
    <recommendedName>
        <fullName evidence="3">C_GCAxxG_C_C family protein</fullName>
    </recommendedName>
</protein>